<dbReference type="EMBL" id="CVQI01035617">
    <property type="protein sequence ID" value="CRK46407.1"/>
    <property type="molecule type" value="Genomic_DNA"/>
</dbReference>
<dbReference type="AlphaFoldDB" id="A0A0G4NIU8"/>
<organism evidence="1 2">
    <name type="scientific">Verticillium longisporum</name>
    <name type="common">Verticillium dahliae var. longisporum</name>
    <dbReference type="NCBI Taxonomy" id="100787"/>
    <lineage>
        <taxon>Eukaryota</taxon>
        <taxon>Fungi</taxon>
        <taxon>Dikarya</taxon>
        <taxon>Ascomycota</taxon>
        <taxon>Pezizomycotina</taxon>
        <taxon>Sordariomycetes</taxon>
        <taxon>Hypocreomycetidae</taxon>
        <taxon>Glomerellales</taxon>
        <taxon>Plectosphaerellaceae</taxon>
        <taxon>Verticillium</taxon>
    </lineage>
</organism>
<reference evidence="2" key="1">
    <citation type="submission" date="2015-05" db="EMBL/GenBank/DDBJ databases">
        <authorList>
            <person name="Fogelqvist Johan"/>
        </authorList>
    </citation>
    <scope>NUCLEOTIDE SEQUENCE [LARGE SCALE GENOMIC DNA]</scope>
</reference>
<protein>
    <submittedName>
        <fullName evidence="1">Uncharacterized protein</fullName>
    </submittedName>
</protein>
<evidence type="ECO:0000313" key="1">
    <source>
        <dbReference type="EMBL" id="CRK46407.1"/>
    </source>
</evidence>
<sequence length="61" mass="6452">ARAAESATQGSQRRGRVWHGGRREIQRQLSHGSGCHCSSRLGLPLQGARGRSGLGCRAAQA</sequence>
<evidence type="ECO:0000313" key="2">
    <source>
        <dbReference type="Proteomes" id="UP000045706"/>
    </source>
</evidence>
<gene>
    <name evidence="1" type="ORF">BN1723_019994</name>
</gene>
<proteinExistence type="predicted"/>
<dbReference type="Proteomes" id="UP000045706">
    <property type="component" value="Unassembled WGS sequence"/>
</dbReference>
<feature type="non-terminal residue" evidence="1">
    <location>
        <position position="1"/>
    </location>
</feature>
<name>A0A0G4NIU8_VERLO</name>
<accession>A0A0G4NIU8</accession>